<reference evidence="2" key="1">
    <citation type="journal article" date="2019" name="Environ. Microbiol.">
        <title>Fungal ecological strategies reflected in gene transcription - a case study of two litter decomposers.</title>
        <authorList>
            <person name="Barbi F."/>
            <person name="Kohler A."/>
            <person name="Barry K."/>
            <person name="Baskaran P."/>
            <person name="Daum C."/>
            <person name="Fauchery L."/>
            <person name="Ihrmark K."/>
            <person name="Kuo A."/>
            <person name="LaButti K."/>
            <person name="Lipzen A."/>
            <person name="Morin E."/>
            <person name="Grigoriev I.V."/>
            <person name="Henrissat B."/>
            <person name="Lindahl B."/>
            <person name="Martin F."/>
        </authorList>
    </citation>
    <scope>NUCLEOTIDE SEQUENCE</scope>
    <source>
        <strain evidence="2">JB14</strain>
    </source>
</reference>
<feature type="compositionally biased region" description="Polar residues" evidence="1">
    <location>
        <begin position="1"/>
        <end position="16"/>
    </location>
</feature>
<organism evidence="2 3">
    <name type="scientific">Gymnopus androsaceus JB14</name>
    <dbReference type="NCBI Taxonomy" id="1447944"/>
    <lineage>
        <taxon>Eukaryota</taxon>
        <taxon>Fungi</taxon>
        <taxon>Dikarya</taxon>
        <taxon>Basidiomycota</taxon>
        <taxon>Agaricomycotina</taxon>
        <taxon>Agaricomycetes</taxon>
        <taxon>Agaricomycetidae</taxon>
        <taxon>Agaricales</taxon>
        <taxon>Marasmiineae</taxon>
        <taxon>Omphalotaceae</taxon>
        <taxon>Gymnopus</taxon>
    </lineage>
</organism>
<dbReference type="AlphaFoldDB" id="A0A6A4I0V0"/>
<dbReference type="EMBL" id="ML769419">
    <property type="protein sequence ID" value="KAE9404156.1"/>
    <property type="molecule type" value="Genomic_DNA"/>
</dbReference>
<proteinExistence type="predicted"/>
<protein>
    <submittedName>
        <fullName evidence="2">Uncharacterized protein</fullName>
    </submittedName>
</protein>
<feature type="region of interest" description="Disordered" evidence="1">
    <location>
        <begin position="1"/>
        <end position="48"/>
    </location>
</feature>
<keyword evidence="3" id="KW-1185">Reference proteome</keyword>
<evidence type="ECO:0000313" key="3">
    <source>
        <dbReference type="Proteomes" id="UP000799118"/>
    </source>
</evidence>
<name>A0A6A4I0V0_9AGAR</name>
<dbReference type="Proteomes" id="UP000799118">
    <property type="component" value="Unassembled WGS sequence"/>
</dbReference>
<sequence>MPYTQNQPSSSQSHSAWTHEMDNGPSLAQGAYDSDSNHSAVEAGKTMTGKLFKEKMEHLQDPNSTNLYSKDFH</sequence>
<accession>A0A6A4I0V0</accession>
<dbReference type="OrthoDB" id="271725at2759"/>
<gene>
    <name evidence="2" type="ORF">BT96DRAFT_917109</name>
</gene>
<evidence type="ECO:0000313" key="2">
    <source>
        <dbReference type="EMBL" id="KAE9404156.1"/>
    </source>
</evidence>
<evidence type="ECO:0000256" key="1">
    <source>
        <dbReference type="SAM" id="MobiDB-lite"/>
    </source>
</evidence>